<dbReference type="Gene3D" id="2.40.30.10">
    <property type="entry name" value="Translation factors"/>
    <property type="match status" value="1"/>
</dbReference>
<keyword evidence="7 9" id="KW-1015">Disulfide bond</keyword>
<feature type="binding site" evidence="9">
    <location>
        <begin position="13"/>
        <end position="20"/>
    </location>
    <ligand>
        <name>ATP</name>
        <dbReference type="ChEBI" id="CHEBI:30616"/>
    </ligand>
</feature>
<dbReference type="GO" id="GO:0103016">
    <property type="term" value="F:tRNA-uridine 2-sulfurtransferase activity"/>
    <property type="evidence" value="ECO:0007669"/>
    <property type="project" value="UniProtKB-EC"/>
</dbReference>
<evidence type="ECO:0000256" key="7">
    <source>
        <dbReference type="ARBA" id="ARBA00023157"/>
    </source>
</evidence>
<feature type="active site" description="Nucleophile" evidence="9">
    <location>
        <position position="113"/>
    </location>
</feature>
<dbReference type="SUPFAM" id="SSF52402">
    <property type="entry name" value="Adenine nucleotide alpha hydrolases-like"/>
    <property type="match status" value="1"/>
</dbReference>
<evidence type="ECO:0000259" key="10">
    <source>
        <dbReference type="PROSITE" id="PS50206"/>
    </source>
</evidence>
<evidence type="ECO:0000256" key="3">
    <source>
        <dbReference type="ARBA" id="ARBA00022694"/>
    </source>
</evidence>
<dbReference type="RefSeq" id="WP_263817600.1">
    <property type="nucleotide sequence ID" value="NZ_JAOXHJ010000001.1"/>
</dbReference>
<feature type="binding site" evidence="9">
    <location>
        <position position="138"/>
    </location>
    <ligand>
        <name>ATP</name>
        <dbReference type="ChEBI" id="CHEBI:30616"/>
    </ligand>
</feature>
<evidence type="ECO:0000256" key="4">
    <source>
        <dbReference type="ARBA" id="ARBA00022741"/>
    </source>
</evidence>
<feature type="disulfide bond" description="Alternate" evidence="9">
    <location>
        <begin position="113"/>
        <end position="210"/>
    </location>
</feature>
<feature type="active site" description="Cysteine persulfide intermediate" evidence="9">
    <location>
        <position position="210"/>
    </location>
</feature>
<dbReference type="Pfam" id="PF20259">
    <property type="entry name" value="tRNA_Me_trans_M"/>
    <property type="match status" value="1"/>
</dbReference>
<gene>
    <name evidence="9 11" type="primary">mnmA</name>
    <name evidence="11" type="ORF">OF365_00125</name>
</gene>
<dbReference type="InterPro" id="IPR046884">
    <property type="entry name" value="MnmA-like_central"/>
</dbReference>
<evidence type="ECO:0000256" key="2">
    <source>
        <dbReference type="ARBA" id="ARBA00022679"/>
    </source>
</evidence>
<dbReference type="InterPro" id="IPR023382">
    <property type="entry name" value="MnmA-like_central_sf"/>
</dbReference>
<keyword evidence="4 9" id="KW-0547">Nucleotide-binding</keyword>
<evidence type="ECO:0000256" key="1">
    <source>
        <dbReference type="ARBA" id="ARBA00022555"/>
    </source>
</evidence>
<dbReference type="Gene3D" id="3.40.50.620">
    <property type="entry name" value="HUPs"/>
    <property type="match status" value="1"/>
</dbReference>
<dbReference type="EMBL" id="JAOXHJ010000001">
    <property type="protein sequence ID" value="MCV3753797.1"/>
    <property type="molecule type" value="Genomic_DNA"/>
</dbReference>
<dbReference type="Proteomes" id="UP001207252">
    <property type="component" value="Unassembled WGS sequence"/>
</dbReference>
<feature type="binding site" evidence="9">
    <location>
        <position position="39"/>
    </location>
    <ligand>
        <name>ATP</name>
        <dbReference type="ChEBI" id="CHEBI:30616"/>
    </ligand>
</feature>
<comment type="function">
    <text evidence="9">Catalyzes the 2-thiolation of uridine at the wobble position (U34) of tRNA, leading to the formation of s(2)U34.</text>
</comment>
<dbReference type="HAMAP" id="MF_00144">
    <property type="entry name" value="tRNA_thiouridyl_MnmA"/>
    <property type="match status" value="1"/>
</dbReference>
<dbReference type="CDD" id="cd01998">
    <property type="entry name" value="MnmA_TRMU-like"/>
    <property type="match status" value="1"/>
</dbReference>
<evidence type="ECO:0000313" key="11">
    <source>
        <dbReference type="EMBL" id="MCV3753797.1"/>
    </source>
</evidence>
<feature type="site" description="Interaction with tRNA" evidence="9">
    <location>
        <position position="139"/>
    </location>
</feature>
<dbReference type="InterPro" id="IPR004506">
    <property type="entry name" value="MnmA-like"/>
</dbReference>
<comment type="subcellular location">
    <subcellularLocation>
        <location evidence="9">Cytoplasm</location>
    </subcellularLocation>
</comment>
<keyword evidence="5 9" id="KW-0067">ATP-binding</keyword>
<keyword evidence="2 9" id="KW-0808">Transferase</keyword>
<reference evidence="11 12" key="1">
    <citation type="journal article" date="2020" name="Int. J. Syst. Evol. Microbiol.">
        <title>Ureaplasma miroungigenitalium sp. nov. isolated from northern elephant seals (Mirounga angustirostris) and Ureaplasma zalophigenitalium sp. nov. isolated from California sea lions (Zalophus californianus).</title>
        <authorList>
            <person name="Volokhov D.V."/>
            <person name="Gulland F.M."/>
            <person name="Gao Y."/>
            <person name="Chizhikov V.E."/>
        </authorList>
    </citation>
    <scope>NUCLEOTIDE SEQUENCE [LARGE SCALE GENOMIC DNA]</scope>
    <source>
        <strain evidence="11 12">CSL7644-GEN</strain>
    </source>
</reference>
<feature type="domain" description="Rhodanese" evidence="10">
    <location>
        <begin position="6"/>
        <end position="51"/>
    </location>
</feature>
<feature type="site" description="Interaction with tRNA" evidence="9">
    <location>
        <position position="351"/>
    </location>
</feature>
<evidence type="ECO:0000256" key="6">
    <source>
        <dbReference type="ARBA" id="ARBA00022884"/>
    </source>
</evidence>
<proteinExistence type="inferred from homology"/>
<comment type="caution">
    <text evidence="11">The sequence shown here is derived from an EMBL/GenBank/DDBJ whole genome shotgun (WGS) entry which is preliminary data.</text>
</comment>
<name>A0ABT3BNH1_9BACT</name>
<dbReference type="InterPro" id="IPR046885">
    <property type="entry name" value="MnmA-like_C"/>
</dbReference>
<evidence type="ECO:0000256" key="5">
    <source>
        <dbReference type="ARBA" id="ARBA00022840"/>
    </source>
</evidence>
<dbReference type="PANTHER" id="PTHR11933">
    <property type="entry name" value="TRNA 5-METHYLAMINOMETHYL-2-THIOURIDYLATE -METHYLTRANSFERASE"/>
    <property type="match status" value="1"/>
</dbReference>
<keyword evidence="1 9" id="KW-0820">tRNA-binding</keyword>
<comment type="similarity">
    <text evidence="9">Belongs to the MnmA/TRMU family.</text>
</comment>
<accession>A0ABT3BNH1</accession>
<keyword evidence="9" id="KW-0963">Cytoplasm</keyword>
<dbReference type="Gene3D" id="2.30.30.280">
    <property type="entry name" value="Adenine nucleotide alpha hydrolases-like domains"/>
    <property type="match status" value="1"/>
</dbReference>
<organism evidence="11 12">
    <name type="scientific">Ureaplasma zalophigenitalium</name>
    <dbReference type="NCBI Taxonomy" id="907723"/>
    <lineage>
        <taxon>Bacteria</taxon>
        <taxon>Bacillati</taxon>
        <taxon>Mycoplasmatota</taxon>
        <taxon>Mycoplasmoidales</taxon>
        <taxon>Mycoplasmoidaceae</taxon>
        <taxon>Ureaplasma</taxon>
    </lineage>
</organism>
<protein>
    <recommendedName>
        <fullName evidence="9">tRNA-specific 2-thiouridylase MnmA</fullName>
        <ecNumber evidence="9">2.8.1.13</ecNumber>
    </recommendedName>
</protein>
<feature type="region of interest" description="Interaction with target base in tRNA" evidence="9">
    <location>
        <begin position="108"/>
        <end position="110"/>
    </location>
</feature>
<evidence type="ECO:0000313" key="12">
    <source>
        <dbReference type="Proteomes" id="UP001207252"/>
    </source>
</evidence>
<keyword evidence="6 9" id="KW-0694">RNA-binding</keyword>
<dbReference type="Pfam" id="PF03054">
    <property type="entry name" value="tRNA_Me_trans"/>
    <property type="match status" value="1"/>
</dbReference>
<evidence type="ECO:0000256" key="9">
    <source>
        <dbReference type="HAMAP-Rule" id="MF_00144"/>
    </source>
</evidence>
<comment type="caution">
    <text evidence="9">Lacks conserved residue(s) required for the propagation of feature annotation.</text>
</comment>
<dbReference type="NCBIfam" id="NF001138">
    <property type="entry name" value="PRK00143.1"/>
    <property type="match status" value="1"/>
</dbReference>
<dbReference type="NCBIfam" id="TIGR00420">
    <property type="entry name" value="trmU"/>
    <property type="match status" value="1"/>
</dbReference>
<dbReference type="PANTHER" id="PTHR11933:SF5">
    <property type="entry name" value="MITOCHONDRIAL TRNA-SPECIFIC 2-THIOURIDYLASE 1"/>
    <property type="match status" value="1"/>
</dbReference>
<dbReference type="PROSITE" id="PS50206">
    <property type="entry name" value="RHODANESE_3"/>
    <property type="match status" value="1"/>
</dbReference>
<keyword evidence="12" id="KW-1185">Reference proteome</keyword>
<keyword evidence="3 9" id="KW-0819">tRNA processing</keyword>
<feature type="region of interest" description="Interaction with tRNA" evidence="9">
    <location>
        <begin position="160"/>
        <end position="162"/>
    </location>
</feature>
<dbReference type="InterPro" id="IPR014729">
    <property type="entry name" value="Rossmann-like_a/b/a_fold"/>
</dbReference>
<comment type="catalytic activity">
    <reaction evidence="8 9">
        <text>S-sulfanyl-L-cysteinyl-[protein] + uridine(34) in tRNA + AH2 + ATP = 2-thiouridine(34) in tRNA + L-cysteinyl-[protein] + A + AMP + diphosphate + H(+)</text>
        <dbReference type="Rhea" id="RHEA:47032"/>
        <dbReference type="Rhea" id="RHEA-COMP:10131"/>
        <dbReference type="Rhea" id="RHEA-COMP:11726"/>
        <dbReference type="Rhea" id="RHEA-COMP:11727"/>
        <dbReference type="Rhea" id="RHEA-COMP:11728"/>
        <dbReference type="ChEBI" id="CHEBI:13193"/>
        <dbReference type="ChEBI" id="CHEBI:15378"/>
        <dbReference type="ChEBI" id="CHEBI:17499"/>
        <dbReference type="ChEBI" id="CHEBI:29950"/>
        <dbReference type="ChEBI" id="CHEBI:30616"/>
        <dbReference type="ChEBI" id="CHEBI:33019"/>
        <dbReference type="ChEBI" id="CHEBI:61963"/>
        <dbReference type="ChEBI" id="CHEBI:65315"/>
        <dbReference type="ChEBI" id="CHEBI:87170"/>
        <dbReference type="ChEBI" id="CHEBI:456215"/>
        <dbReference type="EC" id="2.8.1.13"/>
    </reaction>
</comment>
<evidence type="ECO:0000256" key="8">
    <source>
        <dbReference type="ARBA" id="ARBA00051542"/>
    </source>
</evidence>
<dbReference type="InterPro" id="IPR001763">
    <property type="entry name" value="Rhodanese-like_dom"/>
</dbReference>
<sequence length="378" mass="43574">MMINKKNKTVVVGLSGGVDSAVTALLLKQQGYDVIGLFMTNWDASVNQELNFKSKQKHGCDNQKDLLDAKRVAEQIGIKFETIEFINEYWDNVFQHFLNEYQNNRTPNPDILCNQFIKFDAFLDYAVKHFNCDFIAMGHYAQIVHTPKQSTLLKAVDEDKDQTYFLCNLKQDQLQKALFPIGHLTKKEVRQIAYENQLNVFDKKDSTGICFIGERNFVEFMNNYIPNQPGDIIDITTNKKIGEHVGTMYYTIGQNKGLHLGGQKSKMFVCQKDLKNKIIYVAPSELEWDYLMSNKAVVKNCNWNQNVRPEKPLQVRFRHRQKLINVDVIDFINNNDVLINYAYARAITPGQYAVFYQDDVCLGGGVIDSVYQDDKKLN</sequence>
<dbReference type="EC" id="2.8.1.13" evidence="9"/>
<dbReference type="Pfam" id="PF20258">
    <property type="entry name" value="tRNA_Me_trans_C"/>
    <property type="match status" value="1"/>
</dbReference>